<dbReference type="RefSeq" id="WP_203861152.1">
    <property type="nucleotide sequence ID" value="NZ_BAAAZQ010000015.1"/>
</dbReference>
<organism evidence="2 3">
    <name type="scientific">Plantactinospora mayteni</name>
    <dbReference type="NCBI Taxonomy" id="566021"/>
    <lineage>
        <taxon>Bacteria</taxon>
        <taxon>Bacillati</taxon>
        <taxon>Actinomycetota</taxon>
        <taxon>Actinomycetes</taxon>
        <taxon>Micromonosporales</taxon>
        <taxon>Micromonosporaceae</taxon>
        <taxon>Plantactinospora</taxon>
    </lineage>
</organism>
<dbReference type="SUPFAM" id="SSF54427">
    <property type="entry name" value="NTF2-like"/>
    <property type="match status" value="1"/>
</dbReference>
<dbReference type="Proteomes" id="UP000621500">
    <property type="component" value="Unassembled WGS sequence"/>
</dbReference>
<dbReference type="InterPro" id="IPR037401">
    <property type="entry name" value="SnoaL-like"/>
</dbReference>
<dbReference type="InterPro" id="IPR032710">
    <property type="entry name" value="NTF2-like_dom_sf"/>
</dbReference>
<dbReference type="EMBL" id="BONX01000048">
    <property type="protein sequence ID" value="GIG99800.1"/>
    <property type="molecule type" value="Genomic_DNA"/>
</dbReference>
<dbReference type="Gene3D" id="3.10.450.50">
    <property type="match status" value="1"/>
</dbReference>
<evidence type="ECO:0000313" key="3">
    <source>
        <dbReference type="Proteomes" id="UP000621500"/>
    </source>
</evidence>
<feature type="domain" description="SnoaL-like" evidence="1">
    <location>
        <begin position="10"/>
        <end position="131"/>
    </location>
</feature>
<reference evidence="2 3" key="1">
    <citation type="submission" date="2021-01" db="EMBL/GenBank/DDBJ databases">
        <title>Whole genome shotgun sequence of Plantactinospora mayteni NBRC 109088.</title>
        <authorList>
            <person name="Komaki H."/>
            <person name="Tamura T."/>
        </authorList>
    </citation>
    <scope>NUCLEOTIDE SEQUENCE [LARGE SCALE GENOMIC DNA]</scope>
    <source>
        <strain evidence="2 3">NBRC 109088</strain>
    </source>
</reference>
<dbReference type="Pfam" id="PF13474">
    <property type="entry name" value="SnoaL_3"/>
    <property type="match status" value="1"/>
</dbReference>
<comment type="caution">
    <text evidence="2">The sequence shown here is derived from an EMBL/GenBank/DDBJ whole genome shotgun (WGS) entry which is preliminary data.</text>
</comment>
<gene>
    <name evidence="2" type="ORF">Pma05_63730</name>
</gene>
<protein>
    <recommendedName>
        <fullName evidence="1">SnoaL-like domain-containing protein</fullName>
    </recommendedName>
</protein>
<accession>A0ABQ4EYQ9</accession>
<evidence type="ECO:0000259" key="1">
    <source>
        <dbReference type="Pfam" id="PF13474"/>
    </source>
</evidence>
<evidence type="ECO:0000313" key="2">
    <source>
        <dbReference type="EMBL" id="GIG99800.1"/>
    </source>
</evidence>
<proteinExistence type="predicted"/>
<name>A0ABQ4EYQ9_9ACTN</name>
<sequence>MTDTNAEQEIRQEFAEWFRDSAAKDLDAVMTKIAPDVVSYEHAAPQIYRGADAVREVCRQGFELARGEFRWDIPDLEVVVRDDIAVTWGLNQMRVQEPGKEAVESWSRGTRVFQKLDGRWQLIHQHVSFPFDPATGRITTER</sequence>
<keyword evidence="3" id="KW-1185">Reference proteome</keyword>